<dbReference type="AlphaFoldDB" id="A0A2S5B4N9"/>
<dbReference type="GO" id="GO:0071944">
    <property type="term" value="C:cell periphery"/>
    <property type="evidence" value="ECO:0007669"/>
    <property type="project" value="UniProtKB-ARBA"/>
</dbReference>
<reference evidence="7 8" key="1">
    <citation type="journal article" date="2018" name="Front. Microbiol.">
        <title>Prospects for Fungal Bioremediation of Acidic Radioactive Waste Sites: Characterization and Genome Sequence of Rhodotorula taiwanensis MD1149.</title>
        <authorList>
            <person name="Tkavc R."/>
            <person name="Matrosova V.Y."/>
            <person name="Grichenko O.E."/>
            <person name="Gostincar C."/>
            <person name="Volpe R.P."/>
            <person name="Klimenkova P."/>
            <person name="Gaidamakova E.K."/>
            <person name="Zhou C.E."/>
            <person name="Stewart B.J."/>
            <person name="Lyman M.G."/>
            <person name="Malfatti S.A."/>
            <person name="Rubinfeld B."/>
            <person name="Courtot M."/>
            <person name="Singh J."/>
            <person name="Dalgard C.L."/>
            <person name="Hamilton T."/>
            <person name="Frey K.G."/>
            <person name="Gunde-Cimerman N."/>
            <person name="Dugan L."/>
            <person name="Daly M.J."/>
        </authorList>
    </citation>
    <scope>NUCLEOTIDE SEQUENCE [LARGE SCALE GENOMIC DNA]</scope>
    <source>
        <strain evidence="7 8">MD1149</strain>
    </source>
</reference>
<evidence type="ECO:0000313" key="7">
    <source>
        <dbReference type="EMBL" id="POY71753.1"/>
    </source>
</evidence>
<dbReference type="InterPro" id="IPR051694">
    <property type="entry name" value="Immunoregulatory_rcpt-like"/>
</dbReference>
<proteinExistence type="predicted"/>
<keyword evidence="3 6" id="KW-1133">Transmembrane helix</keyword>
<evidence type="ECO:0000256" key="5">
    <source>
        <dbReference type="SAM" id="MobiDB-lite"/>
    </source>
</evidence>
<evidence type="ECO:0000256" key="1">
    <source>
        <dbReference type="ARBA" id="ARBA00004167"/>
    </source>
</evidence>
<evidence type="ECO:0000256" key="4">
    <source>
        <dbReference type="ARBA" id="ARBA00023136"/>
    </source>
</evidence>
<feature type="region of interest" description="Disordered" evidence="5">
    <location>
        <begin position="351"/>
        <end position="476"/>
    </location>
</feature>
<keyword evidence="2 6" id="KW-0812">Transmembrane</keyword>
<dbReference type="OrthoDB" id="2538268at2759"/>
<sequence length="476" mass="47363">MVESAPMYRLVERDGVLHVDAEPSGFALERRQAANGGAAAASTRGSATDVAAVDTTTTTTRAAATTTTTQAAATTTVPTTTAAAATTTTTTQAAATTTPQATSAAETTSAAAVSSTQPDTAASSSAAVSSPTSAAAGASTTSSPSSTGTSSASPSADTTITRVITPTTVIVVGTSTFTSSLSPITSAETLSSSSQTALPASSGSGLSTGAIAGIAVGSAIGGILALSLLGWLCLGAARRRRDKRDADNILWPATGDSSALYPEPVHNTGRAGFGIGDDGDELDDVAGAYGGGKAPMSEVGAGAAGVGAAALGAGALGRYGSQREQQQSNMPPAVYTSTYGHTDYNADPYYGGDASPPEAASAYTGYSNQTPSQHSHSALAPGMAGAGFGGAAAAYEHRSPSPPRFGSADGHMTAYDGESQGGHMPFPGEADFESPERSFSPRPMQVGDTFGQGYDETEGGKRWRLSVVNDDPLDRD</sequence>
<evidence type="ECO:0000313" key="8">
    <source>
        <dbReference type="Proteomes" id="UP000237144"/>
    </source>
</evidence>
<dbReference type="Proteomes" id="UP000237144">
    <property type="component" value="Unassembled WGS sequence"/>
</dbReference>
<keyword evidence="4 6" id="KW-0472">Membrane</keyword>
<dbReference type="EMBL" id="PJQD01000072">
    <property type="protein sequence ID" value="POY71753.1"/>
    <property type="molecule type" value="Genomic_DNA"/>
</dbReference>
<evidence type="ECO:0000256" key="2">
    <source>
        <dbReference type="ARBA" id="ARBA00022692"/>
    </source>
</evidence>
<evidence type="ECO:0000256" key="6">
    <source>
        <dbReference type="SAM" id="Phobius"/>
    </source>
</evidence>
<comment type="subcellular location">
    <subcellularLocation>
        <location evidence="1">Membrane</location>
        <topology evidence="1">Single-pass membrane protein</topology>
    </subcellularLocation>
</comment>
<gene>
    <name evidence="7" type="ORF">BMF94_5114</name>
</gene>
<name>A0A2S5B4N9_9BASI</name>
<dbReference type="PANTHER" id="PTHR15549">
    <property type="entry name" value="PAIRED IMMUNOGLOBULIN-LIKE TYPE 2 RECEPTOR"/>
    <property type="match status" value="1"/>
</dbReference>
<protein>
    <submittedName>
        <fullName evidence="7">Uncharacterized protein</fullName>
    </submittedName>
</protein>
<dbReference type="STRING" id="741276.A0A2S5B4N9"/>
<feature type="compositionally biased region" description="Polar residues" evidence="5">
    <location>
        <begin position="364"/>
        <end position="376"/>
    </location>
</feature>
<comment type="caution">
    <text evidence="7">The sequence shown here is derived from an EMBL/GenBank/DDBJ whole genome shotgun (WGS) entry which is preliminary data.</text>
</comment>
<dbReference type="GO" id="GO:0016020">
    <property type="term" value="C:membrane"/>
    <property type="evidence" value="ECO:0007669"/>
    <property type="project" value="UniProtKB-SubCell"/>
</dbReference>
<feature type="region of interest" description="Disordered" evidence="5">
    <location>
        <begin position="81"/>
        <end position="159"/>
    </location>
</feature>
<keyword evidence="8" id="KW-1185">Reference proteome</keyword>
<feature type="transmembrane region" description="Helical" evidence="6">
    <location>
        <begin position="210"/>
        <end position="234"/>
    </location>
</feature>
<organism evidence="7 8">
    <name type="scientific">Rhodotorula taiwanensis</name>
    <dbReference type="NCBI Taxonomy" id="741276"/>
    <lineage>
        <taxon>Eukaryota</taxon>
        <taxon>Fungi</taxon>
        <taxon>Dikarya</taxon>
        <taxon>Basidiomycota</taxon>
        <taxon>Pucciniomycotina</taxon>
        <taxon>Microbotryomycetes</taxon>
        <taxon>Sporidiobolales</taxon>
        <taxon>Sporidiobolaceae</taxon>
        <taxon>Rhodotorula</taxon>
    </lineage>
</organism>
<accession>A0A2S5B4N9</accession>
<evidence type="ECO:0000256" key="3">
    <source>
        <dbReference type="ARBA" id="ARBA00022989"/>
    </source>
</evidence>